<evidence type="ECO:0000313" key="1">
    <source>
        <dbReference type="EnsemblMetazoa" id="CJA35901.1"/>
    </source>
</evidence>
<dbReference type="EnsemblMetazoa" id="CJA35901.1">
    <property type="protein sequence ID" value="CJA35901.1"/>
    <property type="gene ID" value="WBGene00211748"/>
</dbReference>
<dbReference type="Proteomes" id="UP000005237">
    <property type="component" value="Unassembled WGS sequence"/>
</dbReference>
<accession>A0A8R1IPS7</accession>
<protein>
    <submittedName>
        <fullName evidence="1">Uncharacterized protein</fullName>
    </submittedName>
</protein>
<reference evidence="2" key="1">
    <citation type="submission" date="2010-08" db="EMBL/GenBank/DDBJ databases">
        <authorList>
            <consortium name="Caenorhabditis japonica Sequencing Consortium"/>
            <person name="Wilson R.K."/>
        </authorList>
    </citation>
    <scope>NUCLEOTIDE SEQUENCE [LARGE SCALE GENOMIC DNA]</scope>
    <source>
        <strain evidence="2">DF5081</strain>
    </source>
</reference>
<keyword evidence="2" id="KW-1185">Reference proteome</keyword>
<evidence type="ECO:0000313" key="2">
    <source>
        <dbReference type="Proteomes" id="UP000005237"/>
    </source>
</evidence>
<dbReference type="AlphaFoldDB" id="A0A8R1IPS7"/>
<reference evidence="1" key="2">
    <citation type="submission" date="2022-06" db="UniProtKB">
        <authorList>
            <consortium name="EnsemblMetazoa"/>
        </authorList>
    </citation>
    <scope>IDENTIFICATION</scope>
    <source>
        <strain evidence="1">DF5081</strain>
    </source>
</reference>
<proteinExistence type="predicted"/>
<sequence length="91" mass="10269">MLISAHNCITIRVLQINRQIVSEQQLNRLAACRASSFVILSRLVIIAEIDNVIIFCSKLPEIGWISMDRMALHVIGWISLDRIAIHVLSGF</sequence>
<name>A0A8R1IPS7_CAEJA</name>
<organism evidence="1 2">
    <name type="scientific">Caenorhabditis japonica</name>
    <dbReference type="NCBI Taxonomy" id="281687"/>
    <lineage>
        <taxon>Eukaryota</taxon>
        <taxon>Metazoa</taxon>
        <taxon>Ecdysozoa</taxon>
        <taxon>Nematoda</taxon>
        <taxon>Chromadorea</taxon>
        <taxon>Rhabditida</taxon>
        <taxon>Rhabditina</taxon>
        <taxon>Rhabditomorpha</taxon>
        <taxon>Rhabditoidea</taxon>
        <taxon>Rhabditidae</taxon>
        <taxon>Peloderinae</taxon>
        <taxon>Caenorhabditis</taxon>
    </lineage>
</organism>